<dbReference type="GO" id="GO:0003824">
    <property type="term" value="F:catalytic activity"/>
    <property type="evidence" value="ECO:0007669"/>
    <property type="project" value="InterPro"/>
</dbReference>
<dbReference type="InterPro" id="IPR023606">
    <property type="entry name" value="CoA-Trfase_III_dom_1_sf"/>
</dbReference>
<dbReference type="Gene3D" id="3.30.1540.10">
    <property type="entry name" value="formyl-coa transferase, domain 3"/>
    <property type="match status" value="1"/>
</dbReference>
<name>A0A1N7EPU7_9NOCA</name>
<dbReference type="InterPro" id="IPR003673">
    <property type="entry name" value="CoA-Trfase_fam_III"/>
</dbReference>
<dbReference type="RefSeq" id="WP_076478066.1">
    <property type="nucleotide sequence ID" value="NZ_FTNT01000003.1"/>
</dbReference>
<dbReference type="Gene3D" id="3.40.50.10540">
    <property type="entry name" value="Crotonobetainyl-coa:carnitine coa-transferase, domain 1"/>
    <property type="match status" value="1"/>
</dbReference>
<dbReference type="EMBL" id="FTNT01000003">
    <property type="protein sequence ID" value="SIR90127.1"/>
    <property type="molecule type" value="Genomic_DNA"/>
</dbReference>
<dbReference type="Proteomes" id="UP000186218">
    <property type="component" value="Unassembled WGS sequence"/>
</dbReference>
<dbReference type="Pfam" id="PF02515">
    <property type="entry name" value="CoA_transf_3"/>
    <property type="match status" value="1"/>
</dbReference>
<proteinExistence type="predicted"/>
<gene>
    <name evidence="1" type="ORF">SAMN05445060_1550</name>
</gene>
<accession>A0A1N7EPU7</accession>
<evidence type="ECO:0000313" key="1">
    <source>
        <dbReference type="EMBL" id="SIR90127.1"/>
    </source>
</evidence>
<evidence type="ECO:0000313" key="2">
    <source>
        <dbReference type="Proteomes" id="UP000186218"/>
    </source>
</evidence>
<dbReference type="STRING" id="1344003.SAMN05445060_1550"/>
<dbReference type="PANTHER" id="PTHR48228:SF5">
    <property type="entry name" value="ALPHA-METHYLACYL-COA RACEMASE"/>
    <property type="match status" value="1"/>
</dbReference>
<keyword evidence="2" id="KW-1185">Reference proteome</keyword>
<dbReference type="AlphaFoldDB" id="A0A1N7EPU7"/>
<dbReference type="InterPro" id="IPR050509">
    <property type="entry name" value="CoA-transferase_III"/>
</dbReference>
<dbReference type="PANTHER" id="PTHR48228">
    <property type="entry name" value="SUCCINYL-COA--D-CITRAMALATE COA-TRANSFERASE"/>
    <property type="match status" value="1"/>
</dbReference>
<dbReference type="InterPro" id="IPR044855">
    <property type="entry name" value="CoA-Trfase_III_dom3_sf"/>
</dbReference>
<organism evidence="1 2">
    <name type="scientific">Williamsia sterculiae</name>
    <dbReference type="NCBI Taxonomy" id="1344003"/>
    <lineage>
        <taxon>Bacteria</taxon>
        <taxon>Bacillati</taxon>
        <taxon>Actinomycetota</taxon>
        <taxon>Actinomycetes</taxon>
        <taxon>Mycobacteriales</taxon>
        <taxon>Nocardiaceae</taxon>
        <taxon>Williamsia</taxon>
    </lineage>
</organism>
<dbReference type="OrthoDB" id="9797653at2"/>
<reference evidence="1 2" key="1">
    <citation type="submission" date="2017-01" db="EMBL/GenBank/DDBJ databases">
        <authorList>
            <person name="Mah S.A."/>
            <person name="Swanson W.J."/>
            <person name="Moy G.W."/>
            <person name="Vacquier V.D."/>
        </authorList>
    </citation>
    <scope>NUCLEOTIDE SEQUENCE [LARGE SCALE GENOMIC DNA]</scope>
    <source>
        <strain evidence="1 2">CPCC 203464</strain>
    </source>
</reference>
<protein>
    <submittedName>
        <fullName evidence="1">Alpha-methylacyl-CoA racemase</fullName>
    </submittedName>
</protein>
<sequence length="378" mass="39343">MSGPLGGVRVVEIASLAPGPFACMILADLGADVIRVDRAGHGGGLLSPSGVLDRGRRSISVDLGTAAGRDVVLRLVETADILVEGFRPGVVERLGIGPDDCASRNPRLIYGRMTGWGQSGPMSQRAGHDINYIALSGALHLIGRTGERPVPPANLLADFGGGGLLLAMGLMAALHERTSSGLGQVVDASMVEGSALLTAFVHAMHASGLWDGDRGENLLDGGGAFYDTYECADGRHLAVGCVEQQFYAELLVTLGLTDADLPEQYDLDEADALRTRIAAVIATRPRDEWAAIFAESDACVTPVLSPWEAADHPHNQARESFVSVGGITQPAPAPKFSRSVVATPTAGSRPGADSTTVLADIGYTAEQIAELTSEGAVE</sequence>
<dbReference type="SUPFAM" id="SSF89796">
    <property type="entry name" value="CoA-transferase family III (CaiB/BaiF)"/>
    <property type="match status" value="1"/>
</dbReference>